<reference evidence="1" key="1">
    <citation type="submission" date="2020-03" db="EMBL/GenBank/DDBJ databases">
        <title>Hybrid Assembly of Korean Phytophthora infestans isolates.</title>
        <authorList>
            <person name="Prokchorchik M."/>
            <person name="Lee Y."/>
            <person name="Seo J."/>
            <person name="Cho J.-H."/>
            <person name="Park Y.-E."/>
            <person name="Jang D.-C."/>
            <person name="Im J.-S."/>
            <person name="Choi J.-G."/>
            <person name="Park H.-J."/>
            <person name="Lee G.-B."/>
            <person name="Lee Y.-G."/>
            <person name="Hong S.-Y."/>
            <person name="Cho K."/>
            <person name="Sohn K.H."/>
        </authorList>
    </citation>
    <scope>NUCLEOTIDE SEQUENCE</scope>
    <source>
        <strain evidence="1">KR_2_A2</strain>
    </source>
</reference>
<organism evidence="1 2">
    <name type="scientific">Phytophthora infestans</name>
    <name type="common">Potato late blight agent</name>
    <name type="synonym">Botrytis infestans</name>
    <dbReference type="NCBI Taxonomy" id="4787"/>
    <lineage>
        <taxon>Eukaryota</taxon>
        <taxon>Sar</taxon>
        <taxon>Stramenopiles</taxon>
        <taxon>Oomycota</taxon>
        <taxon>Peronosporomycetes</taxon>
        <taxon>Peronosporales</taxon>
        <taxon>Peronosporaceae</taxon>
        <taxon>Phytophthora</taxon>
    </lineage>
</organism>
<dbReference type="AlphaFoldDB" id="A0A8S9UUR2"/>
<protein>
    <submittedName>
        <fullName evidence="1">Uncharacterized protein</fullName>
    </submittedName>
</protein>
<evidence type="ECO:0000313" key="1">
    <source>
        <dbReference type="EMBL" id="KAF4144756.1"/>
    </source>
</evidence>
<gene>
    <name evidence="1" type="ORF">GN958_ATG06062</name>
</gene>
<proteinExistence type="predicted"/>
<comment type="caution">
    <text evidence="1">The sequence shown here is derived from an EMBL/GenBank/DDBJ whole genome shotgun (WGS) entry which is preliminary data.</text>
</comment>
<dbReference type="Proteomes" id="UP000704712">
    <property type="component" value="Unassembled WGS sequence"/>
</dbReference>
<dbReference type="EMBL" id="JAACNO010000804">
    <property type="protein sequence ID" value="KAF4144756.1"/>
    <property type="molecule type" value="Genomic_DNA"/>
</dbReference>
<name>A0A8S9UUR2_PHYIN</name>
<accession>A0A8S9UUR2</accession>
<evidence type="ECO:0000313" key="2">
    <source>
        <dbReference type="Proteomes" id="UP000704712"/>
    </source>
</evidence>
<sequence>MRLATEFSIKAKAPLRLLLMEVGEEPEDNAIFTVIREILGVKMDELVPGFGKCQTQRSSLVQNDSTAEDTTQGLTLVLSFVNDPDDDLMCEVLGVIGRT</sequence>